<dbReference type="RefSeq" id="WP_169298055.1">
    <property type="nucleotide sequence ID" value="NZ_JABBNI010000022.1"/>
</dbReference>
<evidence type="ECO:0000313" key="3">
    <source>
        <dbReference type="Proteomes" id="UP000537131"/>
    </source>
</evidence>
<feature type="domain" description="WYL" evidence="1">
    <location>
        <begin position="219"/>
        <end position="289"/>
    </location>
</feature>
<dbReference type="PROSITE" id="PS52050">
    <property type="entry name" value="WYL"/>
    <property type="match status" value="1"/>
</dbReference>
<reference evidence="2 3" key="2">
    <citation type="submission" date="2020-06" db="EMBL/GenBank/DDBJ databases">
        <title>Complete Genome Sequence of Clostridium muelleri sp. nov. P21T, an Acid-Alcohol Producing Acetogen Isolated from Old Hay.</title>
        <authorList>
            <person name="Duncan K.E."/>
            <person name="Tanner R.S."/>
        </authorList>
    </citation>
    <scope>NUCLEOTIDE SEQUENCE [LARGE SCALE GENOMIC DNA]</scope>
    <source>
        <strain evidence="2 3">P21</strain>
    </source>
</reference>
<gene>
    <name evidence="2" type="ORF">HBE96_12325</name>
</gene>
<protein>
    <submittedName>
        <fullName evidence="2">WYL domain-containing protein</fullName>
    </submittedName>
</protein>
<dbReference type="AlphaFoldDB" id="A0A7Y0HNR9"/>
<comment type="caution">
    <text evidence="2">The sequence shown here is derived from an EMBL/GenBank/DDBJ whole genome shotgun (WGS) entry which is preliminary data.</text>
</comment>
<dbReference type="InterPro" id="IPR036390">
    <property type="entry name" value="WH_DNA-bd_sf"/>
</dbReference>
<dbReference type="InterPro" id="IPR026881">
    <property type="entry name" value="WYL_dom"/>
</dbReference>
<dbReference type="EMBL" id="JABBNI010000022">
    <property type="protein sequence ID" value="NMM63450.1"/>
    <property type="molecule type" value="Genomic_DNA"/>
</dbReference>
<name>A0A7Y0HNR9_9CLOT</name>
<sequence length="412" mass="49304">MAEFSELIKNFEKIRDYMRDFYIYGFKARNDFKQKSSRTYDNERRRIESYLGDYIKWDNSRRGKKIFISLDSSSITENPLYSAWKSKSFTDNDIMLHFYILDLLKRRSYLSIEEITNEICEKSLICFDVQTVRIKVKEYVKEGFLTVSKNGKTFYYSLTEDYLKTISINYENIVDALMYYQEAAPFGVVGNYLLSNEDKKNNIFSFKHHFLVHTLEDNVLLSILRAIKEKRVIRFVNESKRLINKNVYEGVPLKIFASTQTGRRYINIYNENRKQFVNYRLDYVKSVKILDVCSNYEFLKDKLERNLDKCWGVSFGGKDREEKIFIKLYIDEEKESYIMNRINREGRGGKLEKVDKNIYIYSKKIFDTNEIMAWVKSFTGRIISIEGASEFVTNRFCNDMKRMKDMYLRKEE</sequence>
<dbReference type="Pfam" id="PF13280">
    <property type="entry name" value="WYL"/>
    <property type="match status" value="1"/>
</dbReference>
<evidence type="ECO:0000259" key="1">
    <source>
        <dbReference type="Pfam" id="PF13280"/>
    </source>
</evidence>
<proteinExistence type="predicted"/>
<accession>A0A7Y0HNR9</accession>
<dbReference type="Proteomes" id="UP000537131">
    <property type="component" value="Unassembled WGS sequence"/>
</dbReference>
<organism evidence="2 3">
    <name type="scientific">Clostridium muellerianum</name>
    <dbReference type="NCBI Taxonomy" id="2716538"/>
    <lineage>
        <taxon>Bacteria</taxon>
        <taxon>Bacillati</taxon>
        <taxon>Bacillota</taxon>
        <taxon>Clostridia</taxon>
        <taxon>Eubacteriales</taxon>
        <taxon>Clostridiaceae</taxon>
        <taxon>Clostridium</taxon>
    </lineage>
</organism>
<evidence type="ECO:0000313" key="2">
    <source>
        <dbReference type="EMBL" id="NMM63450.1"/>
    </source>
</evidence>
<dbReference type="SUPFAM" id="SSF46785">
    <property type="entry name" value="Winged helix' DNA-binding domain"/>
    <property type="match status" value="1"/>
</dbReference>
<keyword evidence="3" id="KW-1185">Reference proteome</keyword>
<reference evidence="2 3" key="1">
    <citation type="submission" date="2020-04" db="EMBL/GenBank/DDBJ databases">
        <authorList>
            <person name="Doyle D.A."/>
        </authorList>
    </citation>
    <scope>NUCLEOTIDE SEQUENCE [LARGE SCALE GENOMIC DNA]</scope>
    <source>
        <strain evidence="2 3">P21</strain>
    </source>
</reference>